<dbReference type="GO" id="GO:0045892">
    <property type="term" value="P:negative regulation of DNA-templated transcription"/>
    <property type="evidence" value="ECO:0007669"/>
    <property type="project" value="InterPro"/>
</dbReference>
<dbReference type="SUPFAM" id="SSF46785">
    <property type="entry name" value="Winged helix' DNA-binding domain"/>
    <property type="match status" value="1"/>
</dbReference>
<organism evidence="5 6">
    <name type="scientific">Simiaoa sunii</name>
    <dbReference type="NCBI Taxonomy" id="2763672"/>
    <lineage>
        <taxon>Bacteria</taxon>
        <taxon>Bacillati</taxon>
        <taxon>Bacillota</taxon>
        <taxon>Clostridia</taxon>
        <taxon>Lachnospirales</taxon>
        <taxon>Lachnospiraceae</taxon>
        <taxon>Simiaoa</taxon>
    </lineage>
</organism>
<protein>
    <submittedName>
        <fullName evidence="5">BlaI/MecI/CopY family transcriptional regulator</fullName>
    </submittedName>
</protein>
<dbReference type="Gene3D" id="1.10.10.10">
    <property type="entry name" value="Winged helix-like DNA-binding domain superfamily/Winged helix DNA-binding domain"/>
    <property type="match status" value="1"/>
</dbReference>
<accession>A0A7G9FTF3</accession>
<evidence type="ECO:0000313" key="5">
    <source>
        <dbReference type="EMBL" id="QNM01835.1"/>
    </source>
</evidence>
<evidence type="ECO:0000256" key="2">
    <source>
        <dbReference type="ARBA" id="ARBA00023015"/>
    </source>
</evidence>
<gene>
    <name evidence="5" type="ORF">H9Q77_12170</name>
</gene>
<reference evidence="5 6" key="1">
    <citation type="submission" date="2020-08" db="EMBL/GenBank/DDBJ databases">
        <authorList>
            <person name="Liu C."/>
            <person name="Sun Q."/>
        </authorList>
    </citation>
    <scope>NUCLEOTIDE SEQUENCE [LARGE SCALE GENOMIC DNA]</scope>
    <source>
        <strain evidence="5 6">NSJ-8</strain>
    </source>
</reference>
<dbReference type="EMBL" id="CP060633">
    <property type="protein sequence ID" value="QNM01835.1"/>
    <property type="molecule type" value="Genomic_DNA"/>
</dbReference>
<dbReference type="KEGG" id="ssun:H9Q77_12170"/>
<dbReference type="AlphaFoldDB" id="A0A7G9FTF3"/>
<keyword evidence="3" id="KW-0238">DNA-binding</keyword>
<evidence type="ECO:0000256" key="4">
    <source>
        <dbReference type="ARBA" id="ARBA00023163"/>
    </source>
</evidence>
<evidence type="ECO:0000313" key="6">
    <source>
        <dbReference type="Proteomes" id="UP000515981"/>
    </source>
</evidence>
<comment type="similarity">
    <text evidence="1">Belongs to the BlaI transcriptional regulatory family.</text>
</comment>
<dbReference type="InterPro" id="IPR036390">
    <property type="entry name" value="WH_DNA-bd_sf"/>
</dbReference>
<name>A0A7G9FTF3_9FIRM</name>
<dbReference type="InterPro" id="IPR036388">
    <property type="entry name" value="WH-like_DNA-bd_sf"/>
</dbReference>
<dbReference type="Gene3D" id="1.10.4040.10">
    <property type="entry name" value="Penicillinase repressor domain"/>
    <property type="match status" value="1"/>
</dbReference>
<dbReference type="GO" id="GO:0003677">
    <property type="term" value="F:DNA binding"/>
    <property type="evidence" value="ECO:0007669"/>
    <property type="project" value="UniProtKB-KW"/>
</dbReference>
<keyword evidence="6" id="KW-1185">Reference proteome</keyword>
<proteinExistence type="inferred from homology"/>
<evidence type="ECO:0000256" key="1">
    <source>
        <dbReference type="ARBA" id="ARBA00011046"/>
    </source>
</evidence>
<dbReference type="Proteomes" id="UP000515981">
    <property type="component" value="Chromosome"/>
</dbReference>
<evidence type="ECO:0000256" key="3">
    <source>
        <dbReference type="ARBA" id="ARBA00023125"/>
    </source>
</evidence>
<dbReference type="RefSeq" id="WP_249325744.1">
    <property type="nucleotide sequence ID" value="NZ_CP060633.1"/>
</dbReference>
<dbReference type="Pfam" id="PF03965">
    <property type="entry name" value="Penicillinase_R"/>
    <property type="match status" value="1"/>
</dbReference>
<keyword evidence="2" id="KW-0805">Transcription regulation</keyword>
<keyword evidence="4" id="KW-0804">Transcription</keyword>
<dbReference type="InterPro" id="IPR005650">
    <property type="entry name" value="BlaI_family"/>
</dbReference>
<sequence>MAEIQLGVIEARYADMIWEHEPVSSSELVKLTEEAFHWKRTTAHNVLRRLCDKGLFRNDNGTVTSLISREEFYAMQSRQFVEDTFEGSLPAFLAAFTKDRALTAEEAAKIRRMIDEAEGGKE</sequence>